<protein>
    <submittedName>
        <fullName evidence="1">Uncharacterized protein</fullName>
    </submittedName>
</protein>
<dbReference type="Proteomes" id="UP000515220">
    <property type="component" value="Chromosome"/>
</dbReference>
<gene>
    <name evidence="1" type="ORF">AAJCM20276_26780</name>
</gene>
<sequence length="168" mass="18027">MSLPDTLIPSAARTYVVPGCQRCGDEAVSWEALRIRGISPAGGSCVEWDQPNLNAGGVYSLDFRRVICCEDRIVQAQIIPDPGVSIAWKSISGRSTVGAWITWSQAGRIGLTVGIRTENGLTYARRVWTCVSSLATLLTTTPGDYAPNAYVFNEIIVPDADGNPLILG</sequence>
<dbReference type="AlphaFoldDB" id="A0A6S6PSF7"/>
<dbReference type="EMBL" id="AP023326">
    <property type="protein sequence ID" value="BCI68054.1"/>
    <property type="molecule type" value="Genomic_DNA"/>
</dbReference>
<evidence type="ECO:0000313" key="2">
    <source>
        <dbReference type="Proteomes" id="UP000515220"/>
    </source>
</evidence>
<name>A0A6S6PSF7_ACEAC</name>
<organism evidence="1 2">
    <name type="scientific">Acetobacter aceti</name>
    <dbReference type="NCBI Taxonomy" id="435"/>
    <lineage>
        <taxon>Bacteria</taxon>
        <taxon>Pseudomonadati</taxon>
        <taxon>Pseudomonadota</taxon>
        <taxon>Alphaproteobacteria</taxon>
        <taxon>Acetobacterales</taxon>
        <taxon>Acetobacteraceae</taxon>
        <taxon>Acetobacter</taxon>
        <taxon>Acetobacter subgen. Acetobacter</taxon>
    </lineage>
</organism>
<dbReference type="RefSeq" id="WP_099347916.1">
    <property type="nucleotide sequence ID" value="NZ_AP023326.1"/>
</dbReference>
<reference evidence="1 2" key="1">
    <citation type="submission" date="2020-07" db="EMBL/GenBank/DDBJ databases">
        <title>Complete Genome Sequence of an acetic acid bacterium, Acetobacter aceti JCM20276.</title>
        <authorList>
            <person name="Hirose Y."/>
            <person name="Mihara H."/>
        </authorList>
    </citation>
    <scope>NUCLEOTIDE SEQUENCE [LARGE SCALE GENOMIC DNA]</scope>
    <source>
        <strain evidence="1 2">JCM20276</strain>
    </source>
</reference>
<proteinExistence type="predicted"/>
<accession>A0A6S6PSF7</accession>
<evidence type="ECO:0000313" key="1">
    <source>
        <dbReference type="EMBL" id="BCI68054.1"/>
    </source>
</evidence>